<sequence>MGLPGTIDSTVYAGLRDVLDRHPAVTSVGYEPDSISKEFVRATVAPARIEPPTGSESPVIEVEWRFRGNTEYYRIHYADPNTGFNCGWHRDTDHPDLGSVHFQYEPRNTEDAGHVRWEFEKSAPTEILWTALERLFETEIPRYTSEDT</sequence>
<organism evidence="1 2">
    <name type="scientific">Halorubrum laminariae</name>
    <dbReference type="NCBI Taxonomy" id="1433523"/>
    <lineage>
        <taxon>Archaea</taxon>
        <taxon>Methanobacteriati</taxon>
        <taxon>Methanobacteriota</taxon>
        <taxon>Stenosarchaea group</taxon>
        <taxon>Halobacteria</taxon>
        <taxon>Halobacteriales</taxon>
        <taxon>Haloferacaceae</taxon>
        <taxon>Halorubrum</taxon>
    </lineage>
</organism>
<evidence type="ECO:0008006" key="3">
    <source>
        <dbReference type="Google" id="ProtNLM"/>
    </source>
</evidence>
<dbReference type="RefSeq" id="WP_256419581.1">
    <property type="nucleotide sequence ID" value="NZ_JANHDL010000029.1"/>
</dbReference>
<evidence type="ECO:0000313" key="1">
    <source>
        <dbReference type="EMBL" id="MFD1570845.1"/>
    </source>
</evidence>
<protein>
    <recommendedName>
        <fullName evidence="3">SRPBCC family protein</fullName>
    </recommendedName>
</protein>
<proteinExistence type="predicted"/>
<gene>
    <name evidence="1" type="ORF">ACFR9T_09625</name>
</gene>
<comment type="caution">
    <text evidence="1">The sequence shown here is derived from an EMBL/GenBank/DDBJ whole genome shotgun (WGS) entry which is preliminary data.</text>
</comment>
<name>A0ABD6C1J8_9EURY</name>
<accession>A0ABD6C1J8</accession>
<dbReference type="Proteomes" id="UP001597185">
    <property type="component" value="Unassembled WGS sequence"/>
</dbReference>
<dbReference type="EMBL" id="JBHUDB010000006">
    <property type="protein sequence ID" value="MFD1570845.1"/>
    <property type="molecule type" value="Genomic_DNA"/>
</dbReference>
<dbReference type="AlphaFoldDB" id="A0ABD6C1J8"/>
<keyword evidence="2" id="KW-1185">Reference proteome</keyword>
<evidence type="ECO:0000313" key="2">
    <source>
        <dbReference type="Proteomes" id="UP001597185"/>
    </source>
</evidence>
<reference evidence="1 2" key="1">
    <citation type="journal article" date="2019" name="Int. J. Syst. Evol. Microbiol.">
        <title>The Global Catalogue of Microorganisms (GCM) 10K type strain sequencing project: providing services to taxonomists for standard genome sequencing and annotation.</title>
        <authorList>
            <consortium name="The Broad Institute Genomics Platform"/>
            <consortium name="The Broad Institute Genome Sequencing Center for Infectious Disease"/>
            <person name="Wu L."/>
            <person name="Ma J."/>
        </authorList>
    </citation>
    <scope>NUCLEOTIDE SEQUENCE [LARGE SCALE GENOMIC DNA]</scope>
    <source>
        <strain evidence="1 2">CGMCC 1.12689</strain>
    </source>
</reference>